<evidence type="ECO:0000256" key="1">
    <source>
        <dbReference type="SAM" id="MobiDB-lite"/>
    </source>
</evidence>
<sequence>MGRRRKMVVLWRLCLVLTVIVTSADHNCIYNFTGNKNNPIGIEYKPSPSYLLFIANERETVTDIKVSYFNTWKFVGPKINNLPYKVPDNNILYTAKLTRSKLLLDGNRTKAELFIDDQFKLTLGEGDIDSISVYSNSTVLWAACDSPAIYSTGAGTGTGRGTVVSTTVFVVIIIGLAVYTCSLKTRLSAGYDLGLRDTHQEAAHDLHRWVSQASPHDNQGQTQEAAHDLHQWGPEGSTYSSDNSLYMAFTAGKDDD</sequence>
<feature type="region of interest" description="Disordered" evidence="1">
    <location>
        <begin position="213"/>
        <end position="238"/>
    </location>
</feature>
<dbReference type="EMBL" id="JAHLQT010046803">
    <property type="protein sequence ID" value="KAG7153528.1"/>
    <property type="molecule type" value="Genomic_DNA"/>
</dbReference>
<name>A0A8J5J9L5_HOMAM</name>
<accession>A0A8J5J9L5</accession>
<reference evidence="3" key="1">
    <citation type="journal article" date="2021" name="Sci. Adv.">
        <title>The American lobster genome reveals insights on longevity, neural, and immune adaptations.</title>
        <authorList>
            <person name="Polinski J.M."/>
            <person name="Zimin A.V."/>
            <person name="Clark K.F."/>
            <person name="Kohn A.B."/>
            <person name="Sadowski N."/>
            <person name="Timp W."/>
            <person name="Ptitsyn A."/>
            <person name="Khanna P."/>
            <person name="Romanova D.Y."/>
            <person name="Williams P."/>
            <person name="Greenwood S.J."/>
            <person name="Moroz L.L."/>
            <person name="Walt D.R."/>
            <person name="Bodnar A.G."/>
        </authorList>
    </citation>
    <scope>NUCLEOTIDE SEQUENCE</scope>
    <source>
        <strain evidence="3">GMGI-L3</strain>
    </source>
</reference>
<evidence type="ECO:0000313" key="4">
    <source>
        <dbReference type="Proteomes" id="UP000747542"/>
    </source>
</evidence>
<comment type="caution">
    <text evidence="3">The sequence shown here is derived from an EMBL/GenBank/DDBJ whole genome shotgun (WGS) entry which is preliminary data.</text>
</comment>
<evidence type="ECO:0000256" key="2">
    <source>
        <dbReference type="SAM" id="SignalP"/>
    </source>
</evidence>
<dbReference type="AlphaFoldDB" id="A0A8J5J9L5"/>
<organism evidence="3 4">
    <name type="scientific">Homarus americanus</name>
    <name type="common">American lobster</name>
    <dbReference type="NCBI Taxonomy" id="6706"/>
    <lineage>
        <taxon>Eukaryota</taxon>
        <taxon>Metazoa</taxon>
        <taxon>Ecdysozoa</taxon>
        <taxon>Arthropoda</taxon>
        <taxon>Crustacea</taxon>
        <taxon>Multicrustacea</taxon>
        <taxon>Malacostraca</taxon>
        <taxon>Eumalacostraca</taxon>
        <taxon>Eucarida</taxon>
        <taxon>Decapoda</taxon>
        <taxon>Pleocyemata</taxon>
        <taxon>Astacidea</taxon>
        <taxon>Nephropoidea</taxon>
        <taxon>Nephropidae</taxon>
        <taxon>Homarus</taxon>
    </lineage>
</organism>
<gene>
    <name evidence="3" type="ORF">Hamer_G024666</name>
</gene>
<feature type="chain" id="PRO_5035150943" evidence="2">
    <location>
        <begin position="25"/>
        <end position="256"/>
    </location>
</feature>
<protein>
    <submittedName>
        <fullName evidence="3">Uncharacterized protein</fullName>
    </submittedName>
</protein>
<dbReference type="Proteomes" id="UP000747542">
    <property type="component" value="Unassembled WGS sequence"/>
</dbReference>
<evidence type="ECO:0000313" key="3">
    <source>
        <dbReference type="EMBL" id="KAG7153528.1"/>
    </source>
</evidence>
<keyword evidence="4" id="KW-1185">Reference proteome</keyword>
<feature type="signal peptide" evidence="2">
    <location>
        <begin position="1"/>
        <end position="24"/>
    </location>
</feature>
<proteinExistence type="predicted"/>
<feature type="compositionally biased region" description="Polar residues" evidence="1">
    <location>
        <begin position="213"/>
        <end position="224"/>
    </location>
</feature>
<keyword evidence="2" id="KW-0732">Signal</keyword>